<accession>A4IPQ1</accession>
<dbReference type="InterPro" id="IPR011032">
    <property type="entry name" value="GroES-like_sf"/>
</dbReference>
<dbReference type="HOGENOM" id="CLU_026673_11_0_9"/>
<name>A4IPQ1_GEOTN</name>
<keyword evidence="2 4" id="KW-0862">Zinc</keyword>
<dbReference type="eggNOG" id="COG1063">
    <property type="taxonomic scope" value="Bacteria"/>
</dbReference>
<evidence type="ECO:0000259" key="5">
    <source>
        <dbReference type="SMART" id="SM00829"/>
    </source>
</evidence>
<dbReference type="GO" id="GO:0008270">
    <property type="term" value="F:zinc ion binding"/>
    <property type="evidence" value="ECO:0007669"/>
    <property type="project" value="InterPro"/>
</dbReference>
<comment type="cofactor">
    <cofactor evidence="4">
        <name>Zn(2+)</name>
        <dbReference type="ChEBI" id="CHEBI:29105"/>
    </cofactor>
</comment>
<dbReference type="InterPro" id="IPR020843">
    <property type="entry name" value="ER"/>
</dbReference>
<evidence type="ECO:0000256" key="3">
    <source>
        <dbReference type="ARBA" id="ARBA00023002"/>
    </source>
</evidence>
<sequence length="332" mass="36321">MLALYVTKPNELELRHLDGIRSPVSDEVKIKLIYGGICGSDLGVFKGKLPHANYPVRAGHELVGVVVEKGEQAAYDIGTRVVVLPNTYCGTCDLCQKGYTNICRHKQSLGINVDGGFSHEFVITSKYVLSIPDDLPDEKAVLVEPFAVVVHALQKVKIKQGMKVAIIGCGNEGMMAAVLARYLGADVTASDINPLKLETVKTMADIRTLAPSALGNESFDVVIEAAGTREAVEQAVELVAPGGHLVLIGFANEATFPVVRLVRNEVTVHGSVIYRFPDDYLQAIHYLRTMPYPIERVISCIFPVRDYQQAYELASSGNMCKVVLSFKEEEER</sequence>
<dbReference type="EMBL" id="CP000557">
    <property type="protein sequence ID" value="ABO67305.1"/>
    <property type="molecule type" value="Genomic_DNA"/>
</dbReference>
<dbReference type="Proteomes" id="UP000001578">
    <property type="component" value="Chromosome"/>
</dbReference>
<evidence type="ECO:0000256" key="2">
    <source>
        <dbReference type="ARBA" id="ARBA00022833"/>
    </source>
</evidence>
<dbReference type="PANTHER" id="PTHR43401:SF2">
    <property type="entry name" value="L-THREONINE 3-DEHYDROGENASE"/>
    <property type="match status" value="1"/>
</dbReference>
<dbReference type="SUPFAM" id="SSF51735">
    <property type="entry name" value="NAD(P)-binding Rossmann-fold domains"/>
    <property type="match status" value="1"/>
</dbReference>
<comment type="similarity">
    <text evidence="4">Belongs to the zinc-containing alcohol dehydrogenase family.</text>
</comment>
<dbReference type="Pfam" id="PF08240">
    <property type="entry name" value="ADH_N"/>
    <property type="match status" value="1"/>
</dbReference>
<dbReference type="InterPro" id="IPR013149">
    <property type="entry name" value="ADH-like_C"/>
</dbReference>
<keyword evidence="3" id="KW-0560">Oxidoreductase</keyword>
<dbReference type="Gene3D" id="3.90.180.10">
    <property type="entry name" value="Medium-chain alcohol dehydrogenases, catalytic domain"/>
    <property type="match status" value="1"/>
</dbReference>
<dbReference type="SUPFAM" id="SSF50129">
    <property type="entry name" value="GroES-like"/>
    <property type="match status" value="1"/>
</dbReference>
<dbReference type="Pfam" id="PF00107">
    <property type="entry name" value="ADH_zinc_N"/>
    <property type="match status" value="1"/>
</dbReference>
<dbReference type="GO" id="GO:0016491">
    <property type="term" value="F:oxidoreductase activity"/>
    <property type="evidence" value="ECO:0007669"/>
    <property type="project" value="UniProtKB-KW"/>
</dbReference>
<dbReference type="InterPro" id="IPR036291">
    <property type="entry name" value="NAD(P)-bd_dom_sf"/>
</dbReference>
<dbReference type="InterPro" id="IPR050129">
    <property type="entry name" value="Zn_alcohol_dh"/>
</dbReference>
<evidence type="ECO:0000256" key="1">
    <source>
        <dbReference type="ARBA" id="ARBA00022723"/>
    </source>
</evidence>
<proteinExistence type="inferred from homology"/>
<keyword evidence="1 4" id="KW-0479">Metal-binding</keyword>
<dbReference type="PANTHER" id="PTHR43401">
    <property type="entry name" value="L-THREONINE 3-DEHYDROGENASE"/>
    <property type="match status" value="1"/>
</dbReference>
<evidence type="ECO:0000313" key="7">
    <source>
        <dbReference type="Proteomes" id="UP000001578"/>
    </source>
</evidence>
<evidence type="ECO:0000313" key="6">
    <source>
        <dbReference type="EMBL" id="ABO67305.1"/>
    </source>
</evidence>
<dbReference type="PROSITE" id="PS00059">
    <property type="entry name" value="ADH_ZINC"/>
    <property type="match status" value="1"/>
</dbReference>
<dbReference type="InterPro" id="IPR013154">
    <property type="entry name" value="ADH-like_N"/>
</dbReference>
<evidence type="ECO:0000256" key="4">
    <source>
        <dbReference type="RuleBase" id="RU361277"/>
    </source>
</evidence>
<dbReference type="AlphaFoldDB" id="A4IPQ1"/>
<feature type="domain" description="Enoyl reductase (ER)" evidence="5">
    <location>
        <begin position="7"/>
        <end position="324"/>
    </location>
</feature>
<dbReference type="KEGG" id="gtn:GTNG_1950"/>
<gene>
    <name evidence="6" type="ordered locus">GTNG_1950</name>
</gene>
<organism evidence="6 7">
    <name type="scientific">Geobacillus thermodenitrificans (strain NG80-2)</name>
    <dbReference type="NCBI Taxonomy" id="420246"/>
    <lineage>
        <taxon>Bacteria</taxon>
        <taxon>Bacillati</taxon>
        <taxon>Bacillota</taxon>
        <taxon>Bacilli</taxon>
        <taxon>Bacillales</taxon>
        <taxon>Anoxybacillaceae</taxon>
        <taxon>Geobacillus</taxon>
    </lineage>
</organism>
<protein>
    <submittedName>
        <fullName evidence="6">Sorbitol dehydrogenase (L-iditol 2-dehydrogenase)</fullName>
    </submittedName>
</protein>
<dbReference type="RefSeq" id="WP_011887608.1">
    <property type="nucleotide sequence ID" value="NC_009328.1"/>
</dbReference>
<reference evidence="6 7" key="1">
    <citation type="journal article" date="2007" name="Proc. Natl. Acad. Sci. U.S.A.">
        <title>Genome and proteome of long-chain alkane degrading Geobacillus thermodenitrificans NG80-2 isolated from a deep-subsurface oil reservoir.</title>
        <authorList>
            <person name="Feng L."/>
            <person name="Wang W."/>
            <person name="Cheng J."/>
            <person name="Ren Y."/>
            <person name="Zhao G."/>
            <person name="Gao C."/>
            <person name="Tang Y."/>
            <person name="Liu X."/>
            <person name="Han W."/>
            <person name="Peng X."/>
            <person name="Liu R."/>
            <person name="Wang L."/>
        </authorList>
    </citation>
    <scope>NUCLEOTIDE SEQUENCE [LARGE SCALE GENOMIC DNA]</scope>
    <source>
        <strain evidence="6 7">NG80-2</strain>
    </source>
</reference>
<dbReference type="SMART" id="SM00829">
    <property type="entry name" value="PKS_ER"/>
    <property type="match status" value="1"/>
</dbReference>
<dbReference type="Gene3D" id="3.40.50.720">
    <property type="entry name" value="NAD(P)-binding Rossmann-like Domain"/>
    <property type="match status" value="1"/>
</dbReference>
<dbReference type="InterPro" id="IPR002328">
    <property type="entry name" value="ADH_Zn_CS"/>
</dbReference>